<dbReference type="RefSeq" id="WP_227320524.1">
    <property type="nucleotide sequence ID" value="NZ_JAESVB010000002.1"/>
</dbReference>
<protein>
    <submittedName>
        <fullName evidence="8">Heme ABC exporter ATP-binding protein CcmA</fullName>
    </submittedName>
</protein>
<evidence type="ECO:0000256" key="6">
    <source>
        <dbReference type="ARBA" id="ARBA00023136"/>
    </source>
</evidence>
<dbReference type="GO" id="GO:0022857">
    <property type="term" value="F:transmembrane transporter activity"/>
    <property type="evidence" value="ECO:0007669"/>
    <property type="project" value="InterPro"/>
</dbReference>
<dbReference type="Proteomes" id="UP000708298">
    <property type="component" value="Unassembled WGS sequence"/>
</dbReference>
<keyword evidence="6" id="KW-0472">Membrane</keyword>
<dbReference type="InterPro" id="IPR003439">
    <property type="entry name" value="ABC_transporter-like_ATP-bd"/>
</dbReference>
<evidence type="ECO:0000313" key="8">
    <source>
        <dbReference type="EMBL" id="MCB8874866.1"/>
    </source>
</evidence>
<dbReference type="GO" id="GO:0005524">
    <property type="term" value="F:ATP binding"/>
    <property type="evidence" value="ECO:0007669"/>
    <property type="project" value="UniProtKB-KW"/>
</dbReference>
<keyword evidence="2" id="KW-0547">Nucleotide-binding</keyword>
<dbReference type="InterPro" id="IPR027417">
    <property type="entry name" value="P-loop_NTPase"/>
</dbReference>
<keyword evidence="4 8" id="KW-0067">ATP-binding</keyword>
<dbReference type="NCBIfam" id="TIGR01189">
    <property type="entry name" value="ccmA"/>
    <property type="match status" value="1"/>
</dbReference>
<keyword evidence="1" id="KW-0813">Transport</keyword>
<dbReference type="NCBIfam" id="NF010061">
    <property type="entry name" value="PRK13538.1"/>
    <property type="match status" value="1"/>
</dbReference>
<comment type="caution">
    <text evidence="8">The sequence shown here is derived from an EMBL/GenBank/DDBJ whole genome shotgun (WGS) entry which is preliminary data.</text>
</comment>
<organism evidence="8 9">
    <name type="scientific">Acidisoma silvae</name>
    <dbReference type="NCBI Taxonomy" id="2802396"/>
    <lineage>
        <taxon>Bacteria</taxon>
        <taxon>Pseudomonadati</taxon>
        <taxon>Pseudomonadota</taxon>
        <taxon>Alphaproteobacteria</taxon>
        <taxon>Acetobacterales</taxon>
        <taxon>Acidocellaceae</taxon>
        <taxon>Acidisoma</taxon>
    </lineage>
</organism>
<dbReference type="GO" id="GO:0016887">
    <property type="term" value="F:ATP hydrolysis activity"/>
    <property type="evidence" value="ECO:0007669"/>
    <property type="project" value="InterPro"/>
</dbReference>
<dbReference type="PANTHER" id="PTHR43499">
    <property type="entry name" value="ABC TRANSPORTER I FAMILY MEMBER 1"/>
    <property type="match status" value="1"/>
</dbReference>
<name>A0A963YQD8_9PROT</name>
<evidence type="ECO:0000313" key="9">
    <source>
        <dbReference type="Proteomes" id="UP000708298"/>
    </source>
</evidence>
<dbReference type="SMART" id="SM00382">
    <property type="entry name" value="AAA"/>
    <property type="match status" value="1"/>
</dbReference>
<evidence type="ECO:0000256" key="1">
    <source>
        <dbReference type="ARBA" id="ARBA00022448"/>
    </source>
</evidence>
<dbReference type="EMBL" id="JAESVB010000002">
    <property type="protein sequence ID" value="MCB8874866.1"/>
    <property type="molecule type" value="Genomic_DNA"/>
</dbReference>
<dbReference type="AlphaFoldDB" id="A0A963YQD8"/>
<evidence type="ECO:0000256" key="4">
    <source>
        <dbReference type="ARBA" id="ARBA00022840"/>
    </source>
</evidence>
<keyword evidence="9" id="KW-1185">Reference proteome</keyword>
<keyword evidence="3" id="KW-0201">Cytochrome c-type biogenesis</keyword>
<accession>A0A963YQD8</accession>
<dbReference type="InterPro" id="IPR003593">
    <property type="entry name" value="AAA+_ATPase"/>
</dbReference>
<evidence type="ECO:0000256" key="3">
    <source>
        <dbReference type="ARBA" id="ARBA00022748"/>
    </source>
</evidence>
<dbReference type="Gene3D" id="3.40.50.300">
    <property type="entry name" value="P-loop containing nucleotide triphosphate hydrolases"/>
    <property type="match status" value="1"/>
</dbReference>
<dbReference type="GO" id="GO:0017004">
    <property type="term" value="P:cytochrome complex assembly"/>
    <property type="evidence" value="ECO:0007669"/>
    <property type="project" value="UniProtKB-KW"/>
</dbReference>
<evidence type="ECO:0000259" key="7">
    <source>
        <dbReference type="PROSITE" id="PS50893"/>
    </source>
</evidence>
<dbReference type="SUPFAM" id="SSF52540">
    <property type="entry name" value="P-loop containing nucleoside triphosphate hydrolases"/>
    <property type="match status" value="1"/>
</dbReference>
<reference evidence="8" key="1">
    <citation type="journal article" date="2021" name="Microorganisms">
        <title>Acidisoma silvae sp. nov. and Acidisomacellulosilytica sp. nov., Two Acidophilic Bacteria Isolated from Decaying Wood, Hydrolyzing Cellulose and Producing Poly-3-hydroxybutyrate.</title>
        <authorList>
            <person name="Mieszkin S."/>
            <person name="Pouder E."/>
            <person name="Uroz S."/>
            <person name="Simon-Colin C."/>
            <person name="Alain K."/>
        </authorList>
    </citation>
    <scope>NUCLEOTIDE SEQUENCE</scope>
    <source>
        <strain evidence="8">HW T2.11</strain>
    </source>
</reference>
<keyword evidence="5" id="KW-1278">Translocase</keyword>
<reference evidence="8" key="2">
    <citation type="submission" date="2021-01" db="EMBL/GenBank/DDBJ databases">
        <authorList>
            <person name="Mieszkin S."/>
            <person name="Pouder E."/>
            <person name="Alain K."/>
        </authorList>
    </citation>
    <scope>NUCLEOTIDE SEQUENCE</scope>
    <source>
        <strain evidence="8">HW T2.11</strain>
    </source>
</reference>
<dbReference type="Pfam" id="PF00005">
    <property type="entry name" value="ABC_tran"/>
    <property type="match status" value="1"/>
</dbReference>
<evidence type="ECO:0000256" key="2">
    <source>
        <dbReference type="ARBA" id="ARBA00022741"/>
    </source>
</evidence>
<dbReference type="InterPro" id="IPR005895">
    <property type="entry name" value="ABC_transptr_haem_export_CcmA"/>
</dbReference>
<dbReference type="PROSITE" id="PS50893">
    <property type="entry name" value="ABC_TRANSPORTER_2"/>
    <property type="match status" value="1"/>
</dbReference>
<feature type="domain" description="ABC transporter" evidence="7">
    <location>
        <begin position="2"/>
        <end position="200"/>
    </location>
</feature>
<proteinExistence type="predicted"/>
<gene>
    <name evidence="8" type="primary">ccmA</name>
    <name evidence="8" type="ORF">ASILVAE211_06700</name>
</gene>
<evidence type="ECO:0000256" key="5">
    <source>
        <dbReference type="ARBA" id="ARBA00022967"/>
    </source>
</evidence>
<sequence length="201" mass="21333">MLEILSVAAIRGDHLLFEDLSFAVASGEAIALTGRNGAGKTTLLRMIAGLVPLASGRVLWAGEDAMADLNAYHARLAYLGHQDAVKPGLTVTENLSTWAAGRRAEREAGIEAALEQVDLLDLADIPARMLSAGQKRRLAIARLCLRPAALWLLDEPVTGLDTASVLLFGDMIARHRAQGGIVIAATHQDLPMPGGRSVRLS</sequence>
<dbReference type="PANTHER" id="PTHR43499:SF1">
    <property type="entry name" value="ABC TRANSPORTER I FAMILY MEMBER 1"/>
    <property type="match status" value="1"/>
</dbReference>